<organism evidence="2 3">
    <name type="scientific">Brevundimonas phage vB_BpoS-Domovoi</name>
    <dbReference type="NCBI Taxonomy" id="2948598"/>
    <lineage>
        <taxon>Viruses</taxon>
        <taxon>Duplodnaviria</taxon>
        <taxon>Heunggongvirae</taxon>
        <taxon>Uroviricota</taxon>
        <taxon>Caudoviricetes</taxon>
        <taxon>Jeanschmidtviridae</taxon>
        <taxon>Marchewkavirus</taxon>
        <taxon>Marchewkavirus domovoi</taxon>
    </lineage>
</organism>
<sequence length="220" mass="24212">MTAKPRLISLDVWNTIISANPAYSTARDAVFRDLPFDLDQIKAVYREHKDGADRAAEERGEGLTSEATYKKFALAIDPTGDIIPWALQRRLEEAFRAHPPLIRPDVIEALQAVHAAGVQVSIGSNTNFIRGRVLHEAALARLDVPFAFKVFSDIHAVSKPHPEFWRIVKAKASAIDIYPTEIVHVGDNEICDGGCEAHGIRFAYTPNPEGLAPLLKGLIA</sequence>
<evidence type="ECO:0000313" key="2">
    <source>
        <dbReference type="EMBL" id="USN14744.1"/>
    </source>
</evidence>
<dbReference type="InterPro" id="IPR036412">
    <property type="entry name" value="HAD-like_sf"/>
</dbReference>
<protein>
    <submittedName>
        <fullName evidence="2">HAD-like protein</fullName>
    </submittedName>
</protein>
<dbReference type="Gene3D" id="1.10.150.400">
    <property type="match status" value="1"/>
</dbReference>
<name>A0A9E7MQU2_9CAUD</name>
<gene>
    <name evidence="2" type="ORF">DOMOVOI_02700</name>
</gene>
<keyword evidence="1" id="KW-0378">Hydrolase</keyword>
<dbReference type="PANTHER" id="PTHR43316">
    <property type="entry name" value="HYDROLASE, HALOACID DELAHOGENASE-RELATED"/>
    <property type="match status" value="1"/>
</dbReference>
<dbReference type="Proteomes" id="UP001057221">
    <property type="component" value="Segment"/>
</dbReference>
<dbReference type="EMBL" id="ON529855">
    <property type="protein sequence ID" value="USN14744.1"/>
    <property type="molecule type" value="Genomic_DNA"/>
</dbReference>
<evidence type="ECO:0000256" key="1">
    <source>
        <dbReference type="ARBA" id="ARBA00022801"/>
    </source>
</evidence>
<dbReference type="InterPro" id="IPR023214">
    <property type="entry name" value="HAD_sf"/>
</dbReference>
<keyword evidence="3" id="KW-1185">Reference proteome</keyword>
<dbReference type="PANTHER" id="PTHR43316:SF8">
    <property type="entry name" value="HAD FAMILY HYDROLASE"/>
    <property type="match status" value="1"/>
</dbReference>
<dbReference type="InterPro" id="IPR051540">
    <property type="entry name" value="S-2-haloacid_dehalogenase"/>
</dbReference>
<proteinExistence type="predicted"/>
<dbReference type="SUPFAM" id="SSF56784">
    <property type="entry name" value="HAD-like"/>
    <property type="match status" value="1"/>
</dbReference>
<dbReference type="Pfam" id="PF00702">
    <property type="entry name" value="Hydrolase"/>
    <property type="match status" value="1"/>
</dbReference>
<dbReference type="GO" id="GO:0016787">
    <property type="term" value="F:hydrolase activity"/>
    <property type="evidence" value="ECO:0007669"/>
    <property type="project" value="UniProtKB-KW"/>
</dbReference>
<reference evidence="2 3" key="1">
    <citation type="submission" date="2022-05" db="EMBL/GenBank/DDBJ databases">
        <authorList>
            <person name="Friedrich I."/>
            <person name="Poehlein A."/>
            <person name="Schneider D."/>
            <person name="Hertel R."/>
            <person name="Daniel R."/>
        </authorList>
    </citation>
    <scope>NUCLEOTIDE SEQUENCE [LARGE SCALE GENOMIC DNA]</scope>
</reference>
<evidence type="ECO:0000313" key="3">
    <source>
        <dbReference type="Proteomes" id="UP001057221"/>
    </source>
</evidence>
<accession>A0A9E7MQU2</accession>
<dbReference type="Gene3D" id="3.40.50.1000">
    <property type="entry name" value="HAD superfamily/HAD-like"/>
    <property type="match status" value="1"/>
</dbReference>